<gene>
    <name evidence="1" type="ORF">BT62DRAFT_1009306</name>
</gene>
<dbReference type="RefSeq" id="XP_043036993.1">
    <property type="nucleotide sequence ID" value="XM_043177536.1"/>
</dbReference>
<proteinExistence type="predicted"/>
<organism evidence="1 2">
    <name type="scientific">Guyanagaster necrorhizus</name>
    <dbReference type="NCBI Taxonomy" id="856835"/>
    <lineage>
        <taxon>Eukaryota</taxon>
        <taxon>Fungi</taxon>
        <taxon>Dikarya</taxon>
        <taxon>Basidiomycota</taxon>
        <taxon>Agaricomycotina</taxon>
        <taxon>Agaricomycetes</taxon>
        <taxon>Agaricomycetidae</taxon>
        <taxon>Agaricales</taxon>
        <taxon>Marasmiineae</taxon>
        <taxon>Physalacriaceae</taxon>
        <taxon>Guyanagaster</taxon>
    </lineage>
</organism>
<dbReference type="AlphaFoldDB" id="A0A9P8APM1"/>
<keyword evidence="2" id="KW-1185">Reference proteome</keyword>
<dbReference type="OrthoDB" id="2889454at2759"/>
<name>A0A9P8APM1_9AGAR</name>
<dbReference type="GeneID" id="66099823"/>
<dbReference type="EMBL" id="MU250545">
    <property type="protein sequence ID" value="KAG7443493.1"/>
    <property type="molecule type" value="Genomic_DNA"/>
</dbReference>
<evidence type="ECO:0000313" key="2">
    <source>
        <dbReference type="Proteomes" id="UP000812287"/>
    </source>
</evidence>
<accession>A0A9P8APM1</accession>
<comment type="caution">
    <text evidence="1">The sequence shown here is derived from an EMBL/GenBank/DDBJ whole genome shotgun (WGS) entry which is preliminary data.</text>
</comment>
<evidence type="ECO:0000313" key="1">
    <source>
        <dbReference type="EMBL" id="KAG7443493.1"/>
    </source>
</evidence>
<sequence length="207" mass="23319">MPAVGYSDYEHGGAEEVTAIPEKWILVKSLSVARFRNSQDIERIIIFSPSSLFDFLGDGICFLGDVVAASDFAMACANLGVLPNDTSEEILGFPPIPVLQWWIDIVVHSKYYSLSMLCITVIAKGHRWLISDDAFTQWRCLDRKISSPPYKVQEVGILFRVERIEDADSGTVIDLLTANMPGLFGFYRYKTVVFKLISDVVLWHLFC</sequence>
<dbReference type="Proteomes" id="UP000812287">
    <property type="component" value="Unassembled WGS sequence"/>
</dbReference>
<reference evidence="1" key="1">
    <citation type="submission" date="2020-11" db="EMBL/GenBank/DDBJ databases">
        <title>Adaptations for nitrogen fixation in a non-lichenized fungal sporocarp promotes dispersal by wood-feeding termites.</title>
        <authorList>
            <consortium name="DOE Joint Genome Institute"/>
            <person name="Koch R.A."/>
            <person name="Yoon G."/>
            <person name="Arayal U."/>
            <person name="Lail K."/>
            <person name="Amirebrahimi M."/>
            <person name="Labutti K."/>
            <person name="Lipzen A."/>
            <person name="Riley R."/>
            <person name="Barry K."/>
            <person name="Henrissat B."/>
            <person name="Grigoriev I.V."/>
            <person name="Herr J.R."/>
            <person name="Aime M.C."/>
        </authorList>
    </citation>
    <scope>NUCLEOTIDE SEQUENCE</scope>
    <source>
        <strain evidence="1">MCA 3950</strain>
    </source>
</reference>
<protein>
    <submittedName>
        <fullName evidence="1">Uncharacterized protein</fullName>
    </submittedName>
</protein>